<protein>
    <submittedName>
        <fullName evidence="1">Uncharacterized protein</fullName>
    </submittedName>
</protein>
<dbReference type="SUPFAM" id="SSF63829">
    <property type="entry name" value="Calcium-dependent phosphotriesterase"/>
    <property type="match status" value="1"/>
</dbReference>
<reference evidence="1" key="1">
    <citation type="submission" date="2020-01" db="EMBL/GenBank/DDBJ databases">
        <authorList>
            <person name="Richard D."/>
        </authorList>
    </citation>
    <scope>NUCLEOTIDE SEQUENCE</scope>
    <source>
        <strain evidence="1">JP541</strain>
    </source>
</reference>
<name>A0A8I0H334_XANCI</name>
<comment type="caution">
    <text evidence="1">The sequence shown here is derived from an EMBL/GenBank/DDBJ whole genome shotgun (WGS) entry which is preliminary data.</text>
</comment>
<dbReference type="InterPro" id="IPR011110">
    <property type="entry name" value="Reg_prop"/>
</dbReference>
<dbReference type="EMBL" id="JAABFR010000250">
    <property type="protein sequence ID" value="MBD4335615.1"/>
    <property type="molecule type" value="Genomic_DNA"/>
</dbReference>
<feature type="non-terminal residue" evidence="1">
    <location>
        <position position="82"/>
    </location>
</feature>
<sequence>RIPHVPIRSFARTKDNLLLVGADGAGVFCMDVATGELLNHYMNNGDDDKSLSGNTVSDICVDESGVVWIGTSTNGISYLDPE</sequence>
<evidence type="ECO:0000313" key="2">
    <source>
        <dbReference type="Proteomes" id="UP000653002"/>
    </source>
</evidence>
<gene>
    <name evidence="1" type="ORF">GUH15_05940</name>
</gene>
<organism evidence="1 2">
    <name type="scientific">Xanthomonas citri pv. citri</name>
    <dbReference type="NCBI Taxonomy" id="611301"/>
    <lineage>
        <taxon>Bacteria</taxon>
        <taxon>Pseudomonadati</taxon>
        <taxon>Pseudomonadota</taxon>
        <taxon>Gammaproteobacteria</taxon>
        <taxon>Lysobacterales</taxon>
        <taxon>Lysobacteraceae</taxon>
        <taxon>Xanthomonas</taxon>
    </lineage>
</organism>
<dbReference type="AlphaFoldDB" id="A0A8I0H334"/>
<dbReference type="InterPro" id="IPR015943">
    <property type="entry name" value="WD40/YVTN_repeat-like_dom_sf"/>
</dbReference>
<proteinExistence type="predicted"/>
<accession>A0A8I0H334</accession>
<dbReference type="Proteomes" id="UP000653002">
    <property type="component" value="Unassembled WGS sequence"/>
</dbReference>
<feature type="non-terminal residue" evidence="1">
    <location>
        <position position="1"/>
    </location>
</feature>
<dbReference type="Pfam" id="PF07494">
    <property type="entry name" value="Reg_prop"/>
    <property type="match status" value="1"/>
</dbReference>
<evidence type="ECO:0000313" key="1">
    <source>
        <dbReference type="EMBL" id="MBD4335615.1"/>
    </source>
</evidence>
<dbReference type="Gene3D" id="2.130.10.10">
    <property type="entry name" value="YVTN repeat-like/Quinoprotein amine dehydrogenase"/>
    <property type="match status" value="1"/>
</dbReference>